<dbReference type="InterPro" id="IPR013321">
    <property type="entry name" value="Arc_rbn_hlx_hlx"/>
</dbReference>
<protein>
    <submittedName>
        <fullName evidence="1">Uncharacterized protein</fullName>
    </submittedName>
</protein>
<dbReference type="AlphaFoldDB" id="A0A6C8Y072"/>
<dbReference type="GO" id="GO:0006355">
    <property type="term" value="P:regulation of DNA-templated transcription"/>
    <property type="evidence" value="ECO:0007669"/>
    <property type="project" value="InterPro"/>
</dbReference>
<evidence type="ECO:0000313" key="1">
    <source>
        <dbReference type="EMBL" id="MIE71772.1"/>
    </source>
</evidence>
<name>A0A6C8Y072_SALDZ</name>
<reference evidence="1" key="1">
    <citation type="submission" date="2018-08" db="EMBL/GenBank/DDBJ databases">
        <authorList>
            <consortium name="GenomeTrakr network: Whole genome sequencing for foodborne pathogen traceback"/>
        </authorList>
    </citation>
    <scope>NUCLEOTIDE SEQUENCE [LARGE SCALE GENOMIC DNA]</scope>
    <source>
        <strain evidence="1">FMA0132</strain>
    </source>
</reference>
<sequence length="329" mass="38675">MAVHECRKVNFTTIRECQFAILWLNKEGKINIPMDKGNTPAELNHQINKMLDKSFGSRRENIIIDLESVVKNNVPDEAQFEWLGKNDVLTLCLWWVIKRNGSNIFAKDTEYLFKNKNTLNIPQFKDGNILSKSAATRHEERLRDIITFLDNLIVTGSRHIYTKSELLNQVKYEYINKRPLRLSLPWLTSENKDACEWAWSYTMDYHKKHHDRNIKDSYNLSLRKTTVFNNEFTTNYKPDSSSVLEYSLAVKAAFELWPAGDDARELFITKIKRAWNQYNLRHSRKDKKPVNCFINTSTKNKLETYCKKTNKTITDVIETLINNHCKPPY</sequence>
<dbReference type="Gene3D" id="1.10.1220.10">
    <property type="entry name" value="Met repressor-like"/>
    <property type="match status" value="1"/>
</dbReference>
<proteinExistence type="predicted"/>
<accession>A0A6C8Y072</accession>
<dbReference type="Proteomes" id="UP000885362">
    <property type="component" value="Unassembled WGS sequence"/>
</dbReference>
<comment type="caution">
    <text evidence="1">The sequence shown here is derived from an EMBL/GenBank/DDBJ whole genome shotgun (WGS) entry which is preliminary data.</text>
</comment>
<dbReference type="GO" id="GO:0043565">
    <property type="term" value="F:sequence-specific DNA binding"/>
    <property type="evidence" value="ECO:0007669"/>
    <property type="project" value="UniProtKB-ARBA"/>
</dbReference>
<gene>
    <name evidence="1" type="ORF">EL06_20705</name>
</gene>
<dbReference type="InterPro" id="IPR010985">
    <property type="entry name" value="Ribbon_hlx_hlx"/>
</dbReference>
<organism evidence="1">
    <name type="scientific">Salmonella diarizonae</name>
    <dbReference type="NCBI Taxonomy" id="59204"/>
    <lineage>
        <taxon>Bacteria</taxon>
        <taxon>Pseudomonadati</taxon>
        <taxon>Pseudomonadota</taxon>
        <taxon>Gammaproteobacteria</taxon>
        <taxon>Enterobacterales</taxon>
        <taxon>Enterobacteriaceae</taxon>
        <taxon>Salmonella</taxon>
    </lineage>
</organism>
<dbReference type="EMBL" id="RSHK01000024">
    <property type="protein sequence ID" value="MIE71772.1"/>
    <property type="molecule type" value="Genomic_DNA"/>
</dbReference>
<dbReference type="SUPFAM" id="SSF47598">
    <property type="entry name" value="Ribbon-helix-helix"/>
    <property type="match status" value="1"/>
</dbReference>